<organism evidence="1">
    <name type="scientific">Cucumis melo</name>
    <name type="common">Muskmelon</name>
    <dbReference type="NCBI Taxonomy" id="3656"/>
    <lineage>
        <taxon>Eukaryota</taxon>
        <taxon>Viridiplantae</taxon>
        <taxon>Streptophyta</taxon>
        <taxon>Embryophyta</taxon>
        <taxon>Tracheophyta</taxon>
        <taxon>Spermatophyta</taxon>
        <taxon>Magnoliopsida</taxon>
        <taxon>eudicotyledons</taxon>
        <taxon>Gunneridae</taxon>
        <taxon>Pentapetalae</taxon>
        <taxon>rosids</taxon>
        <taxon>fabids</taxon>
        <taxon>Cucurbitales</taxon>
        <taxon>Cucurbitaceae</taxon>
        <taxon>Benincaseae</taxon>
        <taxon>Cucumis</taxon>
    </lineage>
</organism>
<evidence type="ECO:0000313" key="1">
    <source>
        <dbReference type="EnsemblPlants" id="MELO3C031578.2.1"/>
    </source>
</evidence>
<dbReference type="EnsemblPlants" id="MELO3C031578.2.1">
    <property type="protein sequence ID" value="MELO3C031578.2.1"/>
    <property type="gene ID" value="MELO3C031578.2"/>
</dbReference>
<proteinExistence type="predicted"/>
<accession>A0A9I9EBQ1</accession>
<reference evidence="1" key="1">
    <citation type="submission" date="2023-03" db="UniProtKB">
        <authorList>
            <consortium name="EnsemblPlants"/>
        </authorList>
    </citation>
    <scope>IDENTIFICATION</scope>
</reference>
<protein>
    <submittedName>
        <fullName evidence="1">Uncharacterized protein</fullName>
    </submittedName>
</protein>
<name>A0A9I9EBQ1_CUCME</name>
<sequence length="65" mass="7343">MKFQPISISISISLQAALCYSVGMQRFTMVGAFTLDKKGQNRMASSCSTKETEEEEKVFEKCIKR</sequence>
<dbReference type="Gramene" id="MELO3C031578.2.1">
    <property type="protein sequence ID" value="MELO3C031578.2.1"/>
    <property type="gene ID" value="MELO3C031578.2"/>
</dbReference>
<dbReference type="AlphaFoldDB" id="A0A9I9EBQ1"/>